<evidence type="ECO:0000256" key="7">
    <source>
        <dbReference type="ARBA" id="ARBA00022670"/>
    </source>
</evidence>
<dbReference type="PRINTS" id="PR00756">
    <property type="entry name" value="ALADIPTASE"/>
</dbReference>
<keyword evidence="10" id="KW-0862">Zinc</keyword>
<accession>A0A5C6BGP4</accession>
<feature type="signal peptide" evidence="13">
    <location>
        <begin position="1"/>
        <end position="24"/>
    </location>
</feature>
<dbReference type="InterPro" id="IPR027268">
    <property type="entry name" value="Peptidase_M4/M1_CTD_sf"/>
</dbReference>
<dbReference type="Pfam" id="PF13646">
    <property type="entry name" value="HEAT_2"/>
    <property type="match status" value="2"/>
</dbReference>
<name>A0A5C6BGP4_9PLAN</name>
<comment type="caution">
    <text evidence="16">The sequence shown here is derived from an EMBL/GenBank/DDBJ whole genome shotgun (WGS) entry which is preliminary data.</text>
</comment>
<evidence type="ECO:0000256" key="5">
    <source>
        <dbReference type="ARBA" id="ARBA00015611"/>
    </source>
</evidence>
<feature type="domain" description="Aminopeptidase N-like N-terminal" evidence="15">
    <location>
        <begin position="41"/>
        <end position="216"/>
    </location>
</feature>
<keyword evidence="13" id="KW-0732">Signal</keyword>
<comment type="similarity">
    <text evidence="3">Belongs to the peptidase M1 family.</text>
</comment>
<dbReference type="GO" id="GO:0006508">
    <property type="term" value="P:proteolysis"/>
    <property type="evidence" value="ECO:0007669"/>
    <property type="project" value="UniProtKB-KW"/>
</dbReference>
<dbReference type="AlphaFoldDB" id="A0A5C6BGP4"/>
<protein>
    <recommendedName>
        <fullName evidence="5">Aminopeptidase N</fullName>
        <ecNumber evidence="4">3.4.11.2</ecNumber>
    </recommendedName>
</protein>
<dbReference type="GO" id="GO:0042277">
    <property type="term" value="F:peptide binding"/>
    <property type="evidence" value="ECO:0007669"/>
    <property type="project" value="TreeGrafter"/>
</dbReference>
<evidence type="ECO:0000256" key="10">
    <source>
        <dbReference type="ARBA" id="ARBA00022833"/>
    </source>
</evidence>
<dbReference type="GO" id="GO:0005615">
    <property type="term" value="C:extracellular space"/>
    <property type="evidence" value="ECO:0007669"/>
    <property type="project" value="TreeGrafter"/>
</dbReference>
<evidence type="ECO:0000259" key="14">
    <source>
        <dbReference type="Pfam" id="PF01433"/>
    </source>
</evidence>
<dbReference type="GO" id="GO:0043171">
    <property type="term" value="P:peptide catabolic process"/>
    <property type="evidence" value="ECO:0007669"/>
    <property type="project" value="TreeGrafter"/>
</dbReference>
<comment type="catalytic activity">
    <reaction evidence="1">
        <text>Release of an N-terminal amino acid, Xaa-|-Yaa- from a peptide, amide or arylamide. Xaa is preferably Ala, but may be most amino acids including Pro (slow action). When a terminal hydrophobic residue is followed by a prolyl residue, the two may be released as an intact Xaa-Pro dipeptide.</text>
        <dbReference type="EC" id="3.4.11.2"/>
    </reaction>
</comment>
<gene>
    <name evidence="16" type="primary">pepN</name>
    <name evidence="16" type="ORF">CA54_00110</name>
</gene>
<dbReference type="PANTHER" id="PTHR11533">
    <property type="entry name" value="PROTEASE M1 ZINC METALLOPROTEASE"/>
    <property type="match status" value="1"/>
</dbReference>
<evidence type="ECO:0000256" key="2">
    <source>
        <dbReference type="ARBA" id="ARBA00001947"/>
    </source>
</evidence>
<dbReference type="GO" id="GO:0016020">
    <property type="term" value="C:membrane"/>
    <property type="evidence" value="ECO:0007669"/>
    <property type="project" value="TreeGrafter"/>
</dbReference>
<dbReference type="SUPFAM" id="SSF48371">
    <property type="entry name" value="ARM repeat"/>
    <property type="match status" value="1"/>
</dbReference>
<evidence type="ECO:0000256" key="4">
    <source>
        <dbReference type="ARBA" id="ARBA00012564"/>
    </source>
</evidence>
<dbReference type="InterPro" id="IPR001930">
    <property type="entry name" value="Peptidase_M1"/>
</dbReference>
<keyword evidence="12" id="KW-0175">Coiled coil</keyword>
<feature type="domain" description="Peptidase M1 membrane alanine aminopeptidase" evidence="14">
    <location>
        <begin position="252"/>
        <end position="458"/>
    </location>
</feature>
<dbReference type="InterPro" id="IPR042097">
    <property type="entry name" value="Aminopeptidase_N-like_N_sf"/>
</dbReference>
<dbReference type="CDD" id="cd09603">
    <property type="entry name" value="M1_APN_like"/>
    <property type="match status" value="1"/>
</dbReference>
<dbReference type="InterPro" id="IPR014782">
    <property type="entry name" value="Peptidase_M1_dom"/>
</dbReference>
<proteinExistence type="inferred from homology"/>
<dbReference type="Pfam" id="PF01433">
    <property type="entry name" value="Peptidase_M1"/>
    <property type="match status" value="1"/>
</dbReference>
<keyword evidence="7" id="KW-0645">Protease</keyword>
<dbReference type="EMBL" id="SJPP01000001">
    <property type="protein sequence ID" value="TWU11208.1"/>
    <property type="molecule type" value="Genomic_DNA"/>
</dbReference>
<dbReference type="GO" id="GO:0070006">
    <property type="term" value="F:metalloaminopeptidase activity"/>
    <property type="evidence" value="ECO:0007669"/>
    <property type="project" value="TreeGrafter"/>
</dbReference>
<dbReference type="Gene3D" id="1.10.390.10">
    <property type="entry name" value="Neutral Protease Domain 2"/>
    <property type="match status" value="1"/>
</dbReference>
<dbReference type="Pfam" id="PF17900">
    <property type="entry name" value="Peptidase_M1_N"/>
    <property type="match status" value="1"/>
</dbReference>
<dbReference type="GO" id="GO:0005737">
    <property type="term" value="C:cytoplasm"/>
    <property type="evidence" value="ECO:0007669"/>
    <property type="project" value="TreeGrafter"/>
</dbReference>
<reference evidence="16 17" key="1">
    <citation type="submission" date="2019-02" db="EMBL/GenBank/DDBJ databases">
        <title>Deep-cultivation of Planctomycetes and their phenomic and genomic characterization uncovers novel biology.</title>
        <authorList>
            <person name="Wiegand S."/>
            <person name="Jogler M."/>
            <person name="Boedeker C."/>
            <person name="Pinto D."/>
            <person name="Vollmers J."/>
            <person name="Rivas-Marin E."/>
            <person name="Kohn T."/>
            <person name="Peeters S.H."/>
            <person name="Heuer A."/>
            <person name="Rast P."/>
            <person name="Oberbeckmann S."/>
            <person name="Bunk B."/>
            <person name="Jeske O."/>
            <person name="Meyerdierks A."/>
            <person name="Storesund J.E."/>
            <person name="Kallscheuer N."/>
            <person name="Luecker S."/>
            <person name="Lage O.M."/>
            <person name="Pohl T."/>
            <person name="Merkel B.J."/>
            <person name="Hornburger P."/>
            <person name="Mueller R.-W."/>
            <person name="Bruemmer F."/>
            <person name="Labrenz M."/>
            <person name="Spormann A.M."/>
            <person name="Op Den Camp H."/>
            <person name="Overmann J."/>
            <person name="Amann R."/>
            <person name="Jetten M.S.M."/>
            <person name="Mascher T."/>
            <person name="Medema M.H."/>
            <person name="Devos D.P."/>
            <person name="Kaster A.-K."/>
            <person name="Ovreas L."/>
            <person name="Rohde M."/>
            <person name="Galperin M.Y."/>
            <person name="Jogler C."/>
        </authorList>
    </citation>
    <scope>NUCLEOTIDE SEQUENCE [LARGE SCALE GENOMIC DNA]</scope>
    <source>
        <strain evidence="16 17">CA54</strain>
    </source>
</reference>
<keyword evidence="9 16" id="KW-0378">Hydrolase</keyword>
<evidence type="ECO:0000256" key="8">
    <source>
        <dbReference type="ARBA" id="ARBA00022723"/>
    </source>
</evidence>
<dbReference type="Gene3D" id="1.25.10.10">
    <property type="entry name" value="Leucine-rich Repeat Variant"/>
    <property type="match status" value="2"/>
</dbReference>
<dbReference type="InterPro" id="IPR045357">
    <property type="entry name" value="Aminopeptidase_N-like_N"/>
</dbReference>
<keyword evidence="8" id="KW-0479">Metal-binding</keyword>
<dbReference type="GO" id="GO:0008270">
    <property type="term" value="F:zinc ion binding"/>
    <property type="evidence" value="ECO:0007669"/>
    <property type="project" value="InterPro"/>
</dbReference>
<keyword evidence="11" id="KW-0482">Metalloprotease</keyword>
<dbReference type="InterPro" id="IPR011989">
    <property type="entry name" value="ARM-like"/>
</dbReference>
<evidence type="ECO:0000256" key="12">
    <source>
        <dbReference type="SAM" id="Coils"/>
    </source>
</evidence>
<dbReference type="PANTHER" id="PTHR11533:SF174">
    <property type="entry name" value="PUROMYCIN-SENSITIVE AMINOPEPTIDASE-RELATED"/>
    <property type="match status" value="1"/>
</dbReference>
<evidence type="ECO:0000313" key="16">
    <source>
        <dbReference type="EMBL" id="TWU11208.1"/>
    </source>
</evidence>
<dbReference type="InterPro" id="IPR004155">
    <property type="entry name" value="PBS_lyase_HEAT"/>
</dbReference>
<dbReference type="RefSeq" id="WP_146368845.1">
    <property type="nucleotide sequence ID" value="NZ_SJPP01000001.1"/>
</dbReference>
<evidence type="ECO:0000259" key="15">
    <source>
        <dbReference type="Pfam" id="PF17900"/>
    </source>
</evidence>
<keyword evidence="6 16" id="KW-0031">Aminopeptidase</keyword>
<dbReference type="SUPFAM" id="SSF55486">
    <property type="entry name" value="Metalloproteases ('zincins'), catalytic domain"/>
    <property type="match status" value="1"/>
</dbReference>
<feature type="chain" id="PRO_5022914654" description="Aminopeptidase N" evidence="13">
    <location>
        <begin position="25"/>
        <end position="851"/>
    </location>
</feature>
<dbReference type="Gene3D" id="2.60.40.1730">
    <property type="entry name" value="tricorn interacting facor f3 domain"/>
    <property type="match status" value="1"/>
</dbReference>
<dbReference type="OrthoDB" id="9814383at2"/>
<dbReference type="Proteomes" id="UP000320735">
    <property type="component" value="Unassembled WGS sequence"/>
</dbReference>
<dbReference type="GO" id="GO:0016285">
    <property type="term" value="F:alanyl aminopeptidase activity"/>
    <property type="evidence" value="ECO:0007669"/>
    <property type="project" value="UniProtKB-EC"/>
</dbReference>
<evidence type="ECO:0000256" key="1">
    <source>
        <dbReference type="ARBA" id="ARBA00000098"/>
    </source>
</evidence>
<comment type="cofactor">
    <cofactor evidence="2">
        <name>Zn(2+)</name>
        <dbReference type="ChEBI" id="CHEBI:29105"/>
    </cofactor>
</comment>
<feature type="coiled-coil region" evidence="12">
    <location>
        <begin position="824"/>
        <end position="851"/>
    </location>
</feature>
<evidence type="ECO:0000313" key="17">
    <source>
        <dbReference type="Proteomes" id="UP000320735"/>
    </source>
</evidence>
<evidence type="ECO:0000256" key="13">
    <source>
        <dbReference type="SAM" id="SignalP"/>
    </source>
</evidence>
<dbReference type="InterPro" id="IPR050344">
    <property type="entry name" value="Peptidase_M1_aminopeptidases"/>
</dbReference>
<dbReference type="EC" id="3.4.11.2" evidence="4"/>
<dbReference type="SMART" id="SM00567">
    <property type="entry name" value="EZ_HEAT"/>
    <property type="match status" value="4"/>
</dbReference>
<keyword evidence="17" id="KW-1185">Reference proteome</keyword>
<evidence type="ECO:0000256" key="9">
    <source>
        <dbReference type="ARBA" id="ARBA00022801"/>
    </source>
</evidence>
<dbReference type="InterPro" id="IPR016024">
    <property type="entry name" value="ARM-type_fold"/>
</dbReference>
<evidence type="ECO:0000256" key="3">
    <source>
        <dbReference type="ARBA" id="ARBA00010136"/>
    </source>
</evidence>
<evidence type="ECO:0000256" key="11">
    <source>
        <dbReference type="ARBA" id="ARBA00023049"/>
    </source>
</evidence>
<dbReference type="SUPFAM" id="SSF63737">
    <property type="entry name" value="Leukotriene A4 hydrolase N-terminal domain"/>
    <property type="match status" value="1"/>
</dbReference>
<evidence type="ECO:0000256" key="6">
    <source>
        <dbReference type="ARBA" id="ARBA00022438"/>
    </source>
</evidence>
<sequence precursor="true">MQQKCLRLWLTIVISVISTAQLLAADEPLRTAGDRPFDIQHIRLDLDISLKKKQITGAATIDLQLLRPLQVLKLDAVGLEVSKVLLAPDQSELDFSTTDDQLRIDLGATRPRGEKLRVVIRYQVRDPKAGMYFFGPTEGEPNVPWMMWTQGEPVANHHWFPCLDHPNERQTTEIVATVDAGYEVLSNGDLLSRKKSTDGKRERFHYKQSQPHVAYLVTLVVGEFEIGRETWGDVPVLYYVPPEQAGDIQRTFGRTKEMLTFFSERFGINYPWTKYAQIVVEQFIAGGMENTGATTLYSKVMHDERAMLDSSPDRLIAHELGHQWWGDLVTCKDWSHLWLNEGFATFCELMWAEHDLGVDEHDYMLYGKGKSARSDGPKKRPIVDYHYSDPGAMFDARAYPKGGWVLHMLRRQLGDDLFYTGLQKYGEKFRMKTAETSDLRKVLEEHTGRNLERFFYDWTARPGHPELEVATEYDPEDKLAKISVKQTQKGDAFHFPLAIEIRCKETSGPITVDKEITEKELTFYLPLPAAPELVRIDPQAAVLAELKEKKSRDLWKTQLLEAPTVIERIRAVEHFAESKKANDRELLKHVLEQDPFYGVRIEASKALAKSGGDVSRDALIAGLSQEHPKVRRACADALAKFPRDEKVIAVLNQRLQNGDASYYVEAAFATAFAKVQDEPPVEPLQRLLSQDSHGEVIRSAALRGLGYSTDPATLDLLVEWTGRSKPRSCRLAAAEAIATYFSRNEVSKPVREKTVETLAGYLKIDNRHVRRKIIESLGNMGKNAATARSILSSVADQDPDDRVRAAAKTALPKLDAETPATAEVGKLRTELDKLQKTNKELEDRLQKLESK</sequence>
<organism evidence="16 17">
    <name type="scientific">Symmachiella macrocystis</name>
    <dbReference type="NCBI Taxonomy" id="2527985"/>
    <lineage>
        <taxon>Bacteria</taxon>
        <taxon>Pseudomonadati</taxon>
        <taxon>Planctomycetota</taxon>
        <taxon>Planctomycetia</taxon>
        <taxon>Planctomycetales</taxon>
        <taxon>Planctomycetaceae</taxon>
        <taxon>Symmachiella</taxon>
    </lineage>
</organism>